<dbReference type="EMBL" id="JAMQPR010000003">
    <property type="protein sequence ID" value="MCW7506143.1"/>
    <property type="molecule type" value="Genomic_DNA"/>
</dbReference>
<feature type="transmembrane region" description="Helical" evidence="1">
    <location>
        <begin position="424"/>
        <end position="447"/>
    </location>
</feature>
<dbReference type="Gene3D" id="1.20.1640.10">
    <property type="entry name" value="Multidrug efflux transporter AcrB transmembrane domain"/>
    <property type="match status" value="2"/>
</dbReference>
<evidence type="ECO:0000313" key="3">
    <source>
        <dbReference type="Proteomes" id="UP001208794"/>
    </source>
</evidence>
<dbReference type="InterPro" id="IPR001036">
    <property type="entry name" value="Acrflvin-R"/>
</dbReference>
<feature type="transmembrane region" description="Helical" evidence="1">
    <location>
        <begin position="889"/>
        <end position="905"/>
    </location>
</feature>
<reference evidence="2 3" key="1">
    <citation type="submission" date="2022-06" db="EMBL/GenBank/DDBJ databases">
        <title>Leptospira isolates from biofilms formed at urban environments.</title>
        <authorList>
            <person name="Ribeiro P.S."/>
            <person name="Sousa T."/>
            <person name="Carvalho N."/>
            <person name="Aburjaile F."/>
            <person name="Neves F."/>
            <person name="Oliveira D."/>
            <person name="Blanco L."/>
            <person name="Lima J."/>
            <person name="Costa F."/>
            <person name="Brenig B."/>
            <person name="Soares S."/>
            <person name="Ramos R."/>
            <person name="Goes-Neto A."/>
            <person name="Matiuzzi M."/>
            <person name="Azevedo V."/>
            <person name="Ristow P."/>
        </authorList>
    </citation>
    <scope>NUCLEOTIDE SEQUENCE [LARGE SCALE GENOMIC DNA]</scope>
    <source>
        <strain evidence="2 3">VSF14</strain>
    </source>
</reference>
<dbReference type="SUPFAM" id="SSF82693">
    <property type="entry name" value="Multidrug efflux transporter AcrB pore domain, PN1, PN2, PC1 and PC2 subdomains"/>
    <property type="match status" value="2"/>
</dbReference>
<feature type="transmembrane region" description="Helical" evidence="1">
    <location>
        <begin position="863"/>
        <end position="882"/>
    </location>
</feature>
<dbReference type="Gene3D" id="3.30.70.1430">
    <property type="entry name" value="Multidrug efflux transporter AcrB pore domain"/>
    <property type="match status" value="2"/>
</dbReference>
<feature type="transmembrane region" description="Helical" evidence="1">
    <location>
        <begin position="498"/>
        <end position="515"/>
    </location>
</feature>
<feature type="transmembrane region" description="Helical" evidence="1">
    <location>
        <begin position="911"/>
        <end position="929"/>
    </location>
</feature>
<sequence length="965" mass="111322">MSLFGFIFNSKLSLVRIDQQIYPGIAIRIDAKGFDVNKIENEIVYPIERSIATVGGVKNMRSISEDGSAFIQIKMNQSVDLKEKSLEFREKIDLVSSKFPREVHKPQVFRYDPTNSPLMVISFSNNEISQDELRELVEKSFKRSLEAIEGVSQVIIGGGKIREIQVACDPKQMEGYGLSLRDIVSVLQDKNQNDALGKLSILKESLSLQSKERFNNLLEIRDLPLKVTPEGQVIFLKDIAKISLSPRDENIGARLNAEEKVTAFIYKNESSDIVAVSEEIRSLIKRKNNANIKVEFNQDESKILTETIKSLLYLEFLIIISLSMFFLLKKKYYVYFIIYLISLIPVFFGFLLLYGIFFKSFSLATCYGLIFGNLFWIMFRARSFSIISSNQLTFRDKNQLGLLLLNLFCSYFISKILSNEVSKFFTMLLLSSVTVCVLLDFYFIVFINNIRIHTISNLIKFNDRNWMQYYLKSMEFISDKFFKAISKTEESILSEKQILPLALIFFIFLGVYTFLKVQMNDSIESDKRDTIAFLEFPSGTSFPHTDEISLRVEKALLKIPGVKQIVSKVDPAHTLLLIELESGFVPDTEFIKTLKTGVGSTEDAFLFFAADQNTSYFQEITFDLIGNDQELLEILVSEIAEKIRSFDGVAEVVLRYKSSRDELRLVPDPALFQVSEVSLPYFGNELNLALQGGVATKFIDGEKEIDVRVRYAEEYRKSKLDFGEIRIKNLKDKFIPISTIVRAEEKKIPVKIYHKNRMRTLSFSVKLEGNSSNFKNKIIKFVTTYSLPSGYRIEEDNDYMEDILSKSGISKFLMIFLPFATFFVRFLSLKQKEKISSFLLKYYIPYLLSVFLIIFFYPGDLYLPFQVSLLLMCPLAHFFISLKYHLTKSIWVYLAILNFCLLVLLDTTLISFFYILIGILIYVFVVFFAHQLEIKWARKYEMSLLDFLGTNVSKITSKIHSLFRI</sequence>
<name>A0ABT3MCN1_9LEPT</name>
<feature type="transmembrane region" description="Helical" evidence="1">
    <location>
        <begin position="839"/>
        <end position="857"/>
    </location>
</feature>
<dbReference type="InterPro" id="IPR027463">
    <property type="entry name" value="AcrB_DN_DC_subdom"/>
</dbReference>
<evidence type="ECO:0000313" key="2">
    <source>
        <dbReference type="EMBL" id="MCW7506143.1"/>
    </source>
</evidence>
<protein>
    <submittedName>
        <fullName evidence="2">Efflux RND transporter permease subunit</fullName>
    </submittedName>
</protein>
<keyword evidence="1" id="KW-0472">Membrane</keyword>
<dbReference type="Gene3D" id="3.30.70.1320">
    <property type="entry name" value="Multidrug efflux transporter AcrB pore domain like"/>
    <property type="match status" value="1"/>
</dbReference>
<organism evidence="2 3">
    <name type="scientific">Leptospira paudalimensis</name>
    <dbReference type="NCBI Taxonomy" id="2950024"/>
    <lineage>
        <taxon>Bacteria</taxon>
        <taxon>Pseudomonadati</taxon>
        <taxon>Spirochaetota</taxon>
        <taxon>Spirochaetia</taxon>
        <taxon>Leptospirales</taxon>
        <taxon>Leptospiraceae</taxon>
        <taxon>Leptospira</taxon>
    </lineage>
</organism>
<feature type="transmembrane region" description="Helical" evidence="1">
    <location>
        <begin position="333"/>
        <end position="354"/>
    </location>
</feature>
<gene>
    <name evidence="2" type="ORF">ND855_18560</name>
</gene>
<keyword evidence="1" id="KW-0812">Transmembrane</keyword>
<dbReference type="Gene3D" id="3.30.70.1440">
    <property type="entry name" value="Multidrug efflux transporter AcrB pore domain"/>
    <property type="match status" value="1"/>
</dbReference>
<dbReference type="PANTHER" id="PTHR32063">
    <property type="match status" value="1"/>
</dbReference>
<dbReference type="Proteomes" id="UP001208794">
    <property type="component" value="Unassembled WGS sequence"/>
</dbReference>
<dbReference type="Pfam" id="PF00873">
    <property type="entry name" value="ACR_tran"/>
    <property type="match status" value="2"/>
</dbReference>
<dbReference type="PANTHER" id="PTHR32063:SF0">
    <property type="entry name" value="SWARMING MOTILITY PROTEIN SWRC"/>
    <property type="match status" value="1"/>
</dbReference>
<feature type="transmembrane region" description="Helical" evidence="1">
    <location>
        <begin position="809"/>
        <end position="827"/>
    </location>
</feature>
<dbReference type="SUPFAM" id="SSF82714">
    <property type="entry name" value="Multidrug efflux transporter AcrB TolC docking domain, DN and DC subdomains"/>
    <property type="match status" value="2"/>
</dbReference>
<feature type="transmembrane region" description="Helical" evidence="1">
    <location>
        <begin position="360"/>
        <end position="379"/>
    </location>
</feature>
<comment type="caution">
    <text evidence="2">The sequence shown here is derived from an EMBL/GenBank/DDBJ whole genome shotgun (WGS) entry which is preliminary data.</text>
</comment>
<evidence type="ECO:0000256" key="1">
    <source>
        <dbReference type="SAM" id="Phobius"/>
    </source>
</evidence>
<accession>A0ABT3MCN1</accession>
<keyword evidence="3" id="KW-1185">Reference proteome</keyword>
<proteinExistence type="predicted"/>
<dbReference type="Gene3D" id="3.30.2090.10">
    <property type="entry name" value="Multidrug efflux transporter AcrB TolC docking domain, DN and DC subdomains"/>
    <property type="match status" value="2"/>
</dbReference>
<feature type="transmembrane region" description="Helical" evidence="1">
    <location>
        <begin position="400"/>
        <end position="418"/>
    </location>
</feature>
<feature type="transmembrane region" description="Helical" evidence="1">
    <location>
        <begin position="311"/>
        <end position="328"/>
    </location>
</feature>
<keyword evidence="1" id="KW-1133">Transmembrane helix</keyword>